<sequence>MLDINQLEKDYPNFRQEGFDKKWLNFEQLNHYFSIKSSEKEQIGSSFLGNPIYKLSFGTGEKRVLIWSQMHGNESSGTRAMFDVINFFEANSTLAQTILSQLTIDFIPMLNPDGANVNTRRNAVGIDINRDFLAKQSTEIHVLLNQVEKGNYDVLFNLHDQRTIFNVGQTNEPATLSFLAPSFNLEEEVNDVRKKTMGIIQAINSDLQKVIPGKIGRYTSEFYPMSTGDNFTKMGYPCVLFEAGHYPNDYERNRTREYNALAIISGLNALTTKTEFPYDEYSSIPQNGQKFLDVIIRNVLIKQNENSSLIDLGIYFEDVYSEKNNLVEQVAKIIEIGDLRKFVGHLELDADKELFKGIGKDYPLLNQIATFEIGKIKCENGQIID</sequence>
<evidence type="ECO:0000313" key="4">
    <source>
        <dbReference type="EMBL" id="SHL60720.1"/>
    </source>
</evidence>
<feature type="active site" description="Proton donor/acceptor" evidence="1">
    <location>
        <position position="221"/>
    </location>
</feature>
<accession>A0A1M7C0G4</accession>
<dbReference type="RefSeq" id="WP_083580385.1">
    <property type="nucleotide sequence ID" value="NZ_BMFL01000016.1"/>
</dbReference>
<evidence type="ECO:0000259" key="2">
    <source>
        <dbReference type="PROSITE" id="PS52035"/>
    </source>
</evidence>
<dbReference type="EMBL" id="BMFL01000016">
    <property type="protein sequence ID" value="GGF05970.1"/>
    <property type="molecule type" value="Genomic_DNA"/>
</dbReference>
<dbReference type="Pfam" id="PF00246">
    <property type="entry name" value="Peptidase_M14"/>
    <property type="match status" value="1"/>
</dbReference>
<reference evidence="5" key="2">
    <citation type="submission" date="2016-11" db="EMBL/GenBank/DDBJ databases">
        <authorList>
            <person name="Varghese N."/>
            <person name="Submissions S."/>
        </authorList>
    </citation>
    <scope>NUCLEOTIDE SEQUENCE [LARGE SCALE GENOMIC DNA]</scope>
    <source>
        <strain evidence="5">DSM 27989</strain>
    </source>
</reference>
<dbReference type="Proteomes" id="UP000184120">
    <property type="component" value="Unassembled WGS sequence"/>
</dbReference>
<dbReference type="OrthoDB" id="1119199at2"/>
<dbReference type="EMBL" id="FRBH01000012">
    <property type="protein sequence ID" value="SHL60720.1"/>
    <property type="molecule type" value="Genomic_DNA"/>
</dbReference>
<dbReference type="SUPFAM" id="SSF53187">
    <property type="entry name" value="Zn-dependent exopeptidases"/>
    <property type="match status" value="1"/>
</dbReference>
<reference evidence="3" key="5">
    <citation type="submission" date="2024-05" db="EMBL/GenBank/DDBJ databases">
        <authorList>
            <person name="Sun Q."/>
            <person name="Zhou Y."/>
        </authorList>
    </citation>
    <scope>NUCLEOTIDE SEQUENCE</scope>
    <source>
        <strain evidence="3">CGMCC 1.12707</strain>
    </source>
</reference>
<dbReference type="PROSITE" id="PS52035">
    <property type="entry name" value="PEPTIDASE_M14"/>
    <property type="match status" value="1"/>
</dbReference>
<dbReference type="Proteomes" id="UP000650994">
    <property type="component" value="Unassembled WGS sequence"/>
</dbReference>
<reference evidence="6" key="4">
    <citation type="journal article" date="2019" name="Int. J. Syst. Evol. Microbiol.">
        <title>The Global Catalogue of Microorganisms (GCM) 10K type strain sequencing project: providing services to taxonomists for standard genome sequencing and annotation.</title>
        <authorList>
            <consortium name="The Broad Institute Genomics Platform"/>
            <consortium name="The Broad Institute Genome Sequencing Center for Infectious Disease"/>
            <person name="Wu L."/>
            <person name="Ma J."/>
        </authorList>
    </citation>
    <scope>NUCLEOTIDE SEQUENCE [LARGE SCALE GENOMIC DNA]</scope>
    <source>
        <strain evidence="6">CGMCC 1.12707</strain>
    </source>
</reference>
<organism evidence="4 5">
    <name type="scientific">Chishuiella changwenlii</name>
    <dbReference type="NCBI Taxonomy" id="1434701"/>
    <lineage>
        <taxon>Bacteria</taxon>
        <taxon>Pseudomonadati</taxon>
        <taxon>Bacteroidota</taxon>
        <taxon>Flavobacteriia</taxon>
        <taxon>Flavobacteriales</taxon>
        <taxon>Weeksellaceae</taxon>
        <taxon>Chishuiella</taxon>
    </lineage>
</organism>
<dbReference type="STRING" id="1434701.SAMN05443634_11242"/>
<gene>
    <name evidence="3" type="ORF">GCM10010984_24070</name>
    <name evidence="4" type="ORF">SAMN05443634_11242</name>
</gene>
<feature type="domain" description="Peptidase M14" evidence="2">
    <location>
        <begin position="11"/>
        <end position="270"/>
    </location>
</feature>
<dbReference type="AlphaFoldDB" id="A0A1M7C0G4"/>
<dbReference type="InterPro" id="IPR000834">
    <property type="entry name" value="Peptidase_M14"/>
</dbReference>
<keyword evidence="4" id="KW-0645">Protease</keyword>
<name>A0A1M7C0G4_9FLAO</name>
<reference evidence="4" key="3">
    <citation type="submission" date="2016-11" db="EMBL/GenBank/DDBJ databases">
        <authorList>
            <person name="Jaros S."/>
            <person name="Januszkiewicz K."/>
            <person name="Wedrychowicz H."/>
        </authorList>
    </citation>
    <scope>NUCLEOTIDE SEQUENCE [LARGE SCALE GENOMIC DNA]</scope>
    <source>
        <strain evidence="4">DSM 27989</strain>
    </source>
</reference>
<proteinExistence type="inferred from homology"/>
<dbReference type="GO" id="GO:0006508">
    <property type="term" value="P:proteolysis"/>
    <property type="evidence" value="ECO:0007669"/>
    <property type="project" value="InterPro"/>
</dbReference>
<keyword evidence="4" id="KW-0121">Carboxypeptidase</keyword>
<protein>
    <submittedName>
        <fullName evidence="3">Peptidase M14</fullName>
    </submittedName>
    <submittedName>
        <fullName evidence="4">Zinc carboxypeptidase</fullName>
    </submittedName>
</protein>
<dbReference type="GO" id="GO:0008270">
    <property type="term" value="F:zinc ion binding"/>
    <property type="evidence" value="ECO:0007669"/>
    <property type="project" value="InterPro"/>
</dbReference>
<evidence type="ECO:0000313" key="5">
    <source>
        <dbReference type="Proteomes" id="UP000184120"/>
    </source>
</evidence>
<evidence type="ECO:0000256" key="1">
    <source>
        <dbReference type="PROSITE-ProRule" id="PRU01379"/>
    </source>
</evidence>
<reference evidence="3" key="1">
    <citation type="journal article" date="2014" name="Int. J. Syst. Evol. Microbiol.">
        <title>Complete genome of a new Firmicutes species belonging to the dominant human colonic microbiota ('Ruminococcus bicirculans') reveals two chromosomes and a selective capacity to utilize plant glucans.</title>
        <authorList>
            <consortium name="NISC Comparative Sequencing Program"/>
            <person name="Wegmann U."/>
            <person name="Louis P."/>
            <person name="Goesmann A."/>
            <person name="Henrissat B."/>
            <person name="Duncan S.H."/>
            <person name="Flint H.J."/>
        </authorList>
    </citation>
    <scope>NUCLEOTIDE SEQUENCE</scope>
    <source>
        <strain evidence="3">CGMCC 1.12707</strain>
    </source>
</reference>
<keyword evidence="4" id="KW-0378">Hydrolase</keyword>
<comment type="similarity">
    <text evidence="1">Belongs to the peptidase M14 family.</text>
</comment>
<evidence type="ECO:0000313" key="6">
    <source>
        <dbReference type="Proteomes" id="UP000650994"/>
    </source>
</evidence>
<keyword evidence="6" id="KW-1185">Reference proteome</keyword>
<dbReference type="GO" id="GO:0004181">
    <property type="term" value="F:metallocarboxypeptidase activity"/>
    <property type="evidence" value="ECO:0007669"/>
    <property type="project" value="InterPro"/>
</dbReference>
<dbReference type="Gene3D" id="3.40.630.10">
    <property type="entry name" value="Zn peptidases"/>
    <property type="match status" value="1"/>
</dbReference>
<evidence type="ECO:0000313" key="3">
    <source>
        <dbReference type="EMBL" id="GGF05970.1"/>
    </source>
</evidence>